<dbReference type="Pfam" id="PF01476">
    <property type="entry name" value="LysM"/>
    <property type="match status" value="1"/>
</dbReference>
<feature type="compositionally biased region" description="Polar residues" evidence="1">
    <location>
        <begin position="153"/>
        <end position="176"/>
    </location>
</feature>
<dbReference type="Pfam" id="PF03704">
    <property type="entry name" value="BTAD"/>
    <property type="match status" value="1"/>
</dbReference>
<evidence type="ECO:0000259" key="3">
    <source>
        <dbReference type="SMART" id="SM01043"/>
    </source>
</evidence>
<feature type="region of interest" description="Disordered" evidence="1">
    <location>
        <begin position="579"/>
        <end position="601"/>
    </location>
</feature>
<feature type="transmembrane region" description="Helical" evidence="2">
    <location>
        <begin position="116"/>
        <end position="137"/>
    </location>
</feature>
<dbReference type="Gene3D" id="1.25.40.10">
    <property type="entry name" value="Tetratricopeptide repeat domain"/>
    <property type="match status" value="1"/>
</dbReference>
<dbReference type="InterPro" id="IPR036388">
    <property type="entry name" value="WH-like_DNA-bd_sf"/>
</dbReference>
<proteinExistence type="predicted"/>
<dbReference type="InterPro" id="IPR051677">
    <property type="entry name" value="AfsR-DnrI-RedD_regulator"/>
</dbReference>
<organism evidence="4 5">
    <name type="scientific">Haloechinothrix salitolerans</name>
    <dbReference type="NCBI Taxonomy" id="926830"/>
    <lineage>
        <taxon>Bacteria</taxon>
        <taxon>Bacillati</taxon>
        <taxon>Actinomycetota</taxon>
        <taxon>Actinomycetes</taxon>
        <taxon>Pseudonocardiales</taxon>
        <taxon>Pseudonocardiaceae</taxon>
        <taxon>Haloechinothrix</taxon>
    </lineage>
</organism>
<keyword evidence="5" id="KW-1185">Reference proteome</keyword>
<evidence type="ECO:0000313" key="5">
    <source>
        <dbReference type="Proteomes" id="UP001596337"/>
    </source>
</evidence>
<feature type="compositionally biased region" description="Basic and acidic residues" evidence="1">
    <location>
        <begin position="579"/>
        <end position="596"/>
    </location>
</feature>
<feature type="region of interest" description="Disordered" evidence="1">
    <location>
        <begin position="319"/>
        <end position="374"/>
    </location>
</feature>
<dbReference type="Gene3D" id="3.10.350.10">
    <property type="entry name" value="LysM domain"/>
    <property type="match status" value="2"/>
</dbReference>
<dbReference type="Gene3D" id="1.10.10.10">
    <property type="entry name" value="Winged helix-like DNA-binding domain superfamily/Winged helix DNA-binding domain"/>
    <property type="match status" value="1"/>
</dbReference>
<dbReference type="InterPro" id="IPR036779">
    <property type="entry name" value="LysM_dom_sf"/>
</dbReference>
<dbReference type="InterPro" id="IPR018392">
    <property type="entry name" value="LysM"/>
</dbReference>
<feature type="region of interest" description="Disordered" evidence="1">
    <location>
        <begin position="690"/>
        <end position="739"/>
    </location>
</feature>
<dbReference type="EMBL" id="JBHSXX010000001">
    <property type="protein sequence ID" value="MFC6867714.1"/>
    <property type="molecule type" value="Genomic_DNA"/>
</dbReference>
<feature type="region of interest" description="Disordered" evidence="1">
    <location>
        <begin position="401"/>
        <end position="456"/>
    </location>
</feature>
<feature type="transmembrane region" description="Helical" evidence="2">
    <location>
        <begin position="70"/>
        <end position="95"/>
    </location>
</feature>
<name>A0ABW2BYR5_9PSEU</name>
<dbReference type="InterPro" id="IPR005158">
    <property type="entry name" value="BTAD"/>
</dbReference>
<dbReference type="Proteomes" id="UP001596337">
    <property type="component" value="Unassembled WGS sequence"/>
</dbReference>
<reference evidence="5" key="1">
    <citation type="journal article" date="2019" name="Int. J. Syst. Evol. Microbiol.">
        <title>The Global Catalogue of Microorganisms (GCM) 10K type strain sequencing project: providing services to taxonomists for standard genome sequencing and annotation.</title>
        <authorList>
            <consortium name="The Broad Institute Genomics Platform"/>
            <consortium name="The Broad Institute Genome Sequencing Center for Infectious Disease"/>
            <person name="Wu L."/>
            <person name="Ma J."/>
        </authorList>
    </citation>
    <scope>NUCLEOTIDE SEQUENCE [LARGE SCALE GENOMIC DNA]</scope>
    <source>
        <strain evidence="5">KCTC 32255</strain>
    </source>
</reference>
<feature type="compositionally biased region" description="Pro residues" evidence="1">
    <location>
        <begin position="323"/>
        <end position="353"/>
    </location>
</feature>
<gene>
    <name evidence="4" type="ORF">ACFQGD_11200</name>
</gene>
<dbReference type="InterPro" id="IPR011990">
    <property type="entry name" value="TPR-like_helical_dom_sf"/>
</dbReference>
<protein>
    <submittedName>
        <fullName evidence="4">BTAD domain-containing putative transcriptional regulator</fullName>
    </submittedName>
</protein>
<comment type="caution">
    <text evidence="4">The sequence shown here is derived from an EMBL/GenBank/DDBJ whole genome shotgun (WGS) entry which is preliminary data.</text>
</comment>
<sequence>MTSPAAQRLRGLFAALALLAFVVGIPCGLLALGADPARLIPDQWPEAAPISQWPERIWNTVRWAWLTGDLVVVLVVAVAWAGWLLLTLSVTAEVIRQTRQGVRTARGVLARVPRGRWLAGLVAAALVLISTGTATALPTTGSPIVATAPHRPPQQTHATAEPVSKQTNSPAQQKPSRTWVDPSVQPDCPRITAHPGDTVWGLAEYHLGDGRRYHEIAVLNADRIPNAHELYPHDVLLLPPDAVNLPADRSEAGSGARTVPVEPGDTLSAIAERELGDPDAWTALFEANRGLPQPDGRVLRHPDQLLPGWQIHLPTAVATAPTPAAPEPPAAPPSPAPPPPAPPNSAPTAPAPPTSSSSPEQDKGAQADQNTPVELPGGGLVGLGLALSIAVLLVLARRRRRARRTPTGRLTPAENHQGPPDPAQPGSVIATLDHAAHRATHRHDTDPDEDEDALDRSNGADALTAGRRRVWPPPAPVITAHTGTTAQALDLSATAGLALTGPGAAPAARAVLATVLAVDARYPAQTLLADPATAELIAGSDDLALQQAPGVEVTDYETAALARLRTELARRTRLRDDDHLDADLHGDDGHQERPGESAEPVPLLLVAVRPSPQHRREWATLLDQGRAVGIHALLLDEHLHEAGDFTHLTLDADGTITAAHGPGTEPVAGARAETLTPAEADEVWHLLAAARTPAPRQPRDDTTLDDHAKADDAPGDRGVDSATAARVPQDNGHATTADENEPAVVVRLLGGVRVHAHGNHVRGLRARAREVLAYLAAHQHGITADTLREAVLPDQPAARLHEAISYARSALRKATGENEAMFVVAESGRYRLDPDAITADVWELEDVLTRARTTSDPDARLAALRRLARVCRAGAPLDGAPYSWAEPVAEHWRSQAVDALVALAGEVRDHNPDEALDALAVAITWDPYTEALYRRTIALQRDLGRLDAAQATYRRLQANLRDLDLEPDPDTTALLDKAPVPQH</sequence>
<keyword evidence="2" id="KW-1133">Transmembrane helix</keyword>
<dbReference type="RefSeq" id="WP_345400483.1">
    <property type="nucleotide sequence ID" value="NZ_BAABLA010000100.1"/>
</dbReference>
<evidence type="ECO:0000256" key="1">
    <source>
        <dbReference type="SAM" id="MobiDB-lite"/>
    </source>
</evidence>
<accession>A0ABW2BYR5</accession>
<dbReference type="CDD" id="cd00118">
    <property type="entry name" value="LysM"/>
    <property type="match status" value="1"/>
</dbReference>
<keyword evidence="2" id="KW-0812">Transmembrane</keyword>
<feature type="domain" description="Bacterial transcriptional activator" evidence="3">
    <location>
        <begin position="839"/>
        <end position="979"/>
    </location>
</feature>
<keyword evidence="2" id="KW-0472">Membrane</keyword>
<evidence type="ECO:0000256" key="2">
    <source>
        <dbReference type="SAM" id="Phobius"/>
    </source>
</evidence>
<dbReference type="PANTHER" id="PTHR35807">
    <property type="entry name" value="TRANSCRIPTIONAL REGULATOR REDD-RELATED"/>
    <property type="match status" value="1"/>
</dbReference>
<dbReference type="SMART" id="SM01043">
    <property type="entry name" value="BTAD"/>
    <property type="match status" value="1"/>
</dbReference>
<feature type="region of interest" description="Disordered" evidence="1">
    <location>
        <begin position="140"/>
        <end position="184"/>
    </location>
</feature>
<feature type="compositionally biased region" description="Basic and acidic residues" evidence="1">
    <location>
        <begin position="697"/>
        <end position="719"/>
    </location>
</feature>
<evidence type="ECO:0000313" key="4">
    <source>
        <dbReference type="EMBL" id="MFC6867714.1"/>
    </source>
</evidence>